<organism evidence="1 2">
    <name type="scientific">Monodon monoceros</name>
    <name type="common">Narwhal</name>
    <name type="synonym">Ceratodon monodon</name>
    <dbReference type="NCBI Taxonomy" id="40151"/>
    <lineage>
        <taxon>Eukaryota</taxon>
        <taxon>Metazoa</taxon>
        <taxon>Chordata</taxon>
        <taxon>Craniata</taxon>
        <taxon>Vertebrata</taxon>
        <taxon>Euteleostomi</taxon>
        <taxon>Mammalia</taxon>
        <taxon>Eutheria</taxon>
        <taxon>Laurasiatheria</taxon>
        <taxon>Artiodactyla</taxon>
        <taxon>Whippomorpha</taxon>
        <taxon>Cetacea</taxon>
        <taxon>Odontoceti</taxon>
        <taxon>Monodontidae</taxon>
        <taxon>Monodon</taxon>
    </lineage>
</organism>
<reference evidence="2" key="1">
    <citation type="journal article" date="2019" name="IScience">
        <title>Narwhal Genome Reveals Long-Term Low Genetic Diversity despite Current Large Abundance Size.</title>
        <authorList>
            <person name="Westbury M.V."/>
            <person name="Petersen B."/>
            <person name="Garde E."/>
            <person name="Heide-Jorgensen M.P."/>
            <person name="Lorenzen E.D."/>
        </authorList>
    </citation>
    <scope>NUCLEOTIDE SEQUENCE [LARGE SCALE GENOMIC DNA]</scope>
</reference>
<dbReference type="AlphaFoldDB" id="A0A4U1ENM6"/>
<evidence type="ECO:0000313" key="2">
    <source>
        <dbReference type="Proteomes" id="UP000308365"/>
    </source>
</evidence>
<dbReference type="Proteomes" id="UP000308365">
    <property type="component" value="Unassembled WGS sequence"/>
</dbReference>
<accession>A0A4U1ENM6</accession>
<evidence type="ECO:0000313" key="1">
    <source>
        <dbReference type="EMBL" id="TKC37496.1"/>
    </source>
</evidence>
<gene>
    <name evidence="1" type="ORF">EI555_005112</name>
</gene>
<name>A0A4U1ENM6_MONMO</name>
<proteinExistence type="predicted"/>
<dbReference type="EMBL" id="RWIC01001129">
    <property type="protein sequence ID" value="TKC37496.1"/>
    <property type="molecule type" value="Genomic_DNA"/>
</dbReference>
<comment type="caution">
    <text evidence="1">The sequence shown here is derived from an EMBL/GenBank/DDBJ whole genome shotgun (WGS) entry which is preliminary data.</text>
</comment>
<protein>
    <submittedName>
        <fullName evidence="1">Uncharacterized protein</fullName>
    </submittedName>
</protein>
<sequence length="89" mass="9812">MAAAEIGGEVALAAAEAFFALRTPSFSLLRISPDIYPETTLTLGGSERGRLVRRNKSASNLIVLISLIRPWNVEYRGSRLVQRYPASDY</sequence>